<feature type="region of interest" description="Disordered" evidence="5">
    <location>
        <begin position="96"/>
        <end position="138"/>
    </location>
</feature>
<gene>
    <name evidence="7" type="ORF">QF206_06870</name>
</gene>
<feature type="compositionally biased region" description="Basic and acidic residues" evidence="5">
    <location>
        <begin position="107"/>
        <end position="117"/>
    </location>
</feature>
<feature type="compositionally biased region" description="Low complexity" evidence="5">
    <location>
        <begin position="8"/>
        <end position="25"/>
    </location>
</feature>
<dbReference type="AlphaFoldDB" id="A0AAW6T6I7"/>
<dbReference type="SUPFAM" id="SSF46689">
    <property type="entry name" value="Homeodomain-like"/>
    <property type="match status" value="1"/>
</dbReference>
<name>A0AAW6T6I7_9MICO</name>
<keyword evidence="8" id="KW-1185">Reference proteome</keyword>
<evidence type="ECO:0000313" key="7">
    <source>
        <dbReference type="EMBL" id="MDI2098686.1"/>
    </source>
</evidence>
<protein>
    <submittedName>
        <fullName evidence="7">TetR/AcrR family transcriptional regulator</fullName>
    </submittedName>
</protein>
<keyword evidence="1" id="KW-0805">Transcription regulation</keyword>
<organism evidence="7 8">
    <name type="scientific">Ruicaihuangia caeni</name>
    <dbReference type="NCBI Taxonomy" id="3042517"/>
    <lineage>
        <taxon>Bacteria</taxon>
        <taxon>Bacillati</taxon>
        <taxon>Actinomycetota</taxon>
        <taxon>Actinomycetes</taxon>
        <taxon>Micrococcales</taxon>
        <taxon>Microbacteriaceae</taxon>
        <taxon>Ruicaihuangia</taxon>
    </lineage>
</organism>
<dbReference type="Proteomes" id="UP001321506">
    <property type="component" value="Unassembled WGS sequence"/>
</dbReference>
<feature type="region of interest" description="Disordered" evidence="5">
    <location>
        <begin position="1"/>
        <end position="26"/>
    </location>
</feature>
<reference evidence="7 8" key="1">
    <citation type="submission" date="2023-04" db="EMBL/GenBank/DDBJ databases">
        <title>Klugiella caeni sp. nov. isolated from the sludge of biochemical tank.</title>
        <authorList>
            <person name="Geng K."/>
        </authorList>
    </citation>
    <scope>NUCLEOTIDE SEQUENCE [LARGE SCALE GENOMIC DNA]</scope>
    <source>
        <strain evidence="7 8">YN-L-19</strain>
    </source>
</reference>
<dbReference type="PROSITE" id="PS50977">
    <property type="entry name" value="HTH_TETR_2"/>
    <property type="match status" value="1"/>
</dbReference>
<dbReference type="SUPFAM" id="SSF48498">
    <property type="entry name" value="Tetracyclin repressor-like, C-terminal domain"/>
    <property type="match status" value="1"/>
</dbReference>
<dbReference type="PANTHER" id="PTHR47506">
    <property type="entry name" value="TRANSCRIPTIONAL REGULATORY PROTEIN"/>
    <property type="match status" value="1"/>
</dbReference>
<feature type="region of interest" description="Disordered" evidence="5">
    <location>
        <begin position="237"/>
        <end position="270"/>
    </location>
</feature>
<evidence type="ECO:0000256" key="1">
    <source>
        <dbReference type="ARBA" id="ARBA00023015"/>
    </source>
</evidence>
<comment type="caution">
    <text evidence="7">The sequence shown here is derived from an EMBL/GenBank/DDBJ whole genome shotgun (WGS) entry which is preliminary data.</text>
</comment>
<evidence type="ECO:0000256" key="5">
    <source>
        <dbReference type="SAM" id="MobiDB-lite"/>
    </source>
</evidence>
<dbReference type="EMBL" id="JASATX010000002">
    <property type="protein sequence ID" value="MDI2098686.1"/>
    <property type="molecule type" value="Genomic_DNA"/>
</dbReference>
<sequence>MESTPSNADASAGHTRARAAGSRAARQQETREALVMAALDAFTRVGYHAASLDTIAAEAGFSKGAVYSNFTNKAQLFLATMDFTMGALRSQGWDPFAAGSGSAPGRVSDHREPHDEHEADAESPATSAPGSLGMGGADTNPEELVRGFGLATLEFIAAAARDEALTEALRERVQVMIDVYADLARANRPADDSLPAEDAAKLMAALDQGVSVLSLSGITSIDGGLVRVGLQRLLDPGAAASAPAPERDRSSPLLDVDRVRTMMENESPDA</sequence>
<evidence type="ECO:0000256" key="4">
    <source>
        <dbReference type="PROSITE-ProRule" id="PRU00335"/>
    </source>
</evidence>
<dbReference type="InterPro" id="IPR036271">
    <property type="entry name" value="Tet_transcr_reg_TetR-rel_C_sf"/>
</dbReference>
<dbReference type="PANTHER" id="PTHR47506:SF1">
    <property type="entry name" value="HTH-TYPE TRANSCRIPTIONAL REGULATOR YJDC"/>
    <property type="match status" value="1"/>
</dbReference>
<dbReference type="InterPro" id="IPR001647">
    <property type="entry name" value="HTH_TetR"/>
</dbReference>
<evidence type="ECO:0000259" key="6">
    <source>
        <dbReference type="PROSITE" id="PS50977"/>
    </source>
</evidence>
<dbReference type="InterPro" id="IPR009057">
    <property type="entry name" value="Homeodomain-like_sf"/>
</dbReference>
<feature type="DNA-binding region" description="H-T-H motif" evidence="4">
    <location>
        <begin position="51"/>
        <end position="70"/>
    </location>
</feature>
<dbReference type="Gene3D" id="1.10.357.10">
    <property type="entry name" value="Tetracycline Repressor, domain 2"/>
    <property type="match status" value="1"/>
</dbReference>
<accession>A0AAW6T6I7</accession>
<feature type="compositionally biased region" description="Basic and acidic residues" evidence="5">
    <location>
        <begin position="245"/>
        <end position="263"/>
    </location>
</feature>
<dbReference type="GO" id="GO:0003677">
    <property type="term" value="F:DNA binding"/>
    <property type="evidence" value="ECO:0007669"/>
    <property type="project" value="UniProtKB-UniRule"/>
</dbReference>
<dbReference type="Pfam" id="PF00440">
    <property type="entry name" value="TetR_N"/>
    <property type="match status" value="1"/>
</dbReference>
<evidence type="ECO:0000256" key="3">
    <source>
        <dbReference type="ARBA" id="ARBA00023163"/>
    </source>
</evidence>
<keyword evidence="3" id="KW-0804">Transcription</keyword>
<feature type="domain" description="HTH tetR-type" evidence="6">
    <location>
        <begin position="28"/>
        <end position="88"/>
    </location>
</feature>
<dbReference type="PRINTS" id="PR00455">
    <property type="entry name" value="HTHTETR"/>
</dbReference>
<keyword evidence="2 4" id="KW-0238">DNA-binding</keyword>
<evidence type="ECO:0000313" key="8">
    <source>
        <dbReference type="Proteomes" id="UP001321506"/>
    </source>
</evidence>
<proteinExistence type="predicted"/>
<dbReference type="RefSeq" id="WP_281488465.1">
    <property type="nucleotide sequence ID" value="NZ_JASATX010000002.1"/>
</dbReference>
<evidence type="ECO:0000256" key="2">
    <source>
        <dbReference type="ARBA" id="ARBA00023125"/>
    </source>
</evidence>